<feature type="transmembrane region" description="Helical" evidence="2">
    <location>
        <begin position="62"/>
        <end position="84"/>
    </location>
</feature>
<feature type="compositionally biased region" description="Polar residues" evidence="1">
    <location>
        <begin position="102"/>
        <end position="111"/>
    </location>
</feature>
<dbReference type="PANTHER" id="PTHR34545">
    <property type="entry name" value="CLAVATA3/ESR (CLE)-RELATED PROTEIN 22"/>
    <property type="match status" value="1"/>
</dbReference>
<name>A0A151U1W0_CAJCA</name>
<gene>
    <name evidence="3" type="ORF">KK1_005849</name>
</gene>
<protein>
    <submittedName>
        <fullName evidence="3">Uncharacterized protein</fullName>
    </submittedName>
</protein>
<proteinExistence type="predicted"/>
<evidence type="ECO:0000313" key="3">
    <source>
        <dbReference type="EMBL" id="KYP73234.1"/>
    </source>
</evidence>
<reference evidence="3 4" key="1">
    <citation type="journal article" date="2012" name="Nat. Biotechnol.">
        <title>Draft genome sequence of pigeonpea (Cajanus cajan), an orphan legume crop of resource-poor farmers.</title>
        <authorList>
            <person name="Varshney R.K."/>
            <person name="Chen W."/>
            <person name="Li Y."/>
            <person name="Bharti A.K."/>
            <person name="Saxena R.K."/>
            <person name="Schlueter J.A."/>
            <person name="Donoghue M.T."/>
            <person name="Azam S."/>
            <person name="Fan G."/>
            <person name="Whaley A.M."/>
            <person name="Farmer A.D."/>
            <person name="Sheridan J."/>
            <person name="Iwata A."/>
            <person name="Tuteja R."/>
            <person name="Penmetsa R.V."/>
            <person name="Wu W."/>
            <person name="Upadhyaya H.D."/>
            <person name="Yang S.P."/>
            <person name="Shah T."/>
            <person name="Saxena K.B."/>
            <person name="Michael T."/>
            <person name="McCombie W.R."/>
            <person name="Yang B."/>
            <person name="Zhang G."/>
            <person name="Yang H."/>
            <person name="Wang J."/>
            <person name="Spillane C."/>
            <person name="Cook D.R."/>
            <person name="May G.D."/>
            <person name="Xu X."/>
            <person name="Jackson S.A."/>
        </authorList>
    </citation>
    <scope>NUCLEOTIDE SEQUENCE [LARGE SCALE GENOMIC DNA]</scope>
    <source>
        <strain evidence="4">cv. Asha</strain>
    </source>
</reference>
<evidence type="ECO:0000256" key="1">
    <source>
        <dbReference type="SAM" id="MobiDB-lite"/>
    </source>
</evidence>
<keyword evidence="4" id="KW-1185">Reference proteome</keyword>
<keyword evidence="2" id="KW-1133">Transmembrane helix</keyword>
<dbReference type="Gramene" id="C.cajan_05708.t">
    <property type="protein sequence ID" value="C.cajan_05708.t.cds1"/>
    <property type="gene ID" value="C.cajan_05708"/>
</dbReference>
<dbReference type="GO" id="GO:0048731">
    <property type="term" value="P:system development"/>
    <property type="evidence" value="ECO:0007669"/>
    <property type="project" value="InterPro"/>
</dbReference>
<keyword evidence="2" id="KW-0472">Membrane</keyword>
<evidence type="ECO:0000313" key="4">
    <source>
        <dbReference type="Proteomes" id="UP000075243"/>
    </source>
</evidence>
<sequence>MHINTHSPHFQSSHFKVTHTIQFKKDHHFPSPFLNLILKNLLLFLSLRGFEPIIIGFSMRLMALPSFSILLFILLLFTISSAAAHGHAKAQTFRNHNEPLANHSSKGGSTKDSGEAVLGDQKRVIYTGPNPLHNR</sequence>
<organism evidence="3 4">
    <name type="scientific">Cajanus cajan</name>
    <name type="common">Pigeon pea</name>
    <name type="synonym">Cajanus indicus</name>
    <dbReference type="NCBI Taxonomy" id="3821"/>
    <lineage>
        <taxon>Eukaryota</taxon>
        <taxon>Viridiplantae</taxon>
        <taxon>Streptophyta</taxon>
        <taxon>Embryophyta</taxon>
        <taxon>Tracheophyta</taxon>
        <taxon>Spermatophyta</taxon>
        <taxon>Magnoliopsida</taxon>
        <taxon>eudicotyledons</taxon>
        <taxon>Gunneridae</taxon>
        <taxon>Pentapetalae</taxon>
        <taxon>rosids</taxon>
        <taxon>fabids</taxon>
        <taxon>Fabales</taxon>
        <taxon>Fabaceae</taxon>
        <taxon>Papilionoideae</taxon>
        <taxon>50 kb inversion clade</taxon>
        <taxon>NPAAA clade</taxon>
        <taxon>indigoferoid/millettioid clade</taxon>
        <taxon>Phaseoleae</taxon>
        <taxon>Cajanus</taxon>
    </lineage>
</organism>
<accession>A0A151U1W0</accession>
<feature type="region of interest" description="Disordered" evidence="1">
    <location>
        <begin position="88"/>
        <end position="115"/>
    </location>
</feature>
<dbReference type="AlphaFoldDB" id="A0A151U1W0"/>
<dbReference type="InterPro" id="IPR033249">
    <property type="entry name" value="CLE_plant"/>
</dbReference>
<keyword evidence="2" id="KW-0812">Transmembrane</keyword>
<dbReference type="PANTHER" id="PTHR34545:SF1">
    <property type="entry name" value="CLAVATA3_ESR (CLE)-RELATED PROTEIN 22"/>
    <property type="match status" value="1"/>
</dbReference>
<dbReference type="EMBL" id="CM003604">
    <property type="protein sequence ID" value="KYP73234.1"/>
    <property type="molecule type" value="Genomic_DNA"/>
</dbReference>
<dbReference type="Proteomes" id="UP000075243">
    <property type="component" value="Chromosome 2"/>
</dbReference>
<evidence type="ECO:0000256" key="2">
    <source>
        <dbReference type="SAM" id="Phobius"/>
    </source>
</evidence>